<dbReference type="Pfam" id="PF20866">
    <property type="entry name" value="MdcG_N"/>
    <property type="match status" value="1"/>
</dbReference>
<evidence type="ECO:0000259" key="3">
    <source>
        <dbReference type="Pfam" id="PF10620"/>
    </source>
</evidence>
<evidence type="ECO:0000313" key="5">
    <source>
        <dbReference type="EMBL" id="XBS69513.1"/>
    </source>
</evidence>
<protein>
    <submittedName>
        <fullName evidence="5">Malonate decarboxylase holo-ACP synthase</fullName>
    </submittedName>
</protein>
<dbReference type="InterPro" id="IPR048903">
    <property type="entry name" value="MdcG_N"/>
</dbReference>
<feature type="domain" description="Phosphoribosyl-dephospho-CoA transferase MdcG N-terminal" evidence="4">
    <location>
        <begin position="6"/>
        <end position="78"/>
    </location>
</feature>
<proteinExistence type="predicted"/>
<dbReference type="GO" id="GO:0016779">
    <property type="term" value="F:nucleotidyltransferase activity"/>
    <property type="evidence" value="ECO:0007669"/>
    <property type="project" value="UniProtKB-KW"/>
</dbReference>
<keyword evidence="2" id="KW-0548">Nucleotidyltransferase</keyword>
<reference evidence="5" key="1">
    <citation type="submission" date="2024-06" db="EMBL/GenBank/DDBJ databases">
        <authorList>
            <person name="Coelho C."/>
            <person name="Bento M."/>
            <person name="Garcia E."/>
            <person name="Camelo A."/>
            <person name="Brandao I."/>
            <person name="Espirito Santo C."/>
            <person name="Trovao J."/>
            <person name="Verissimo A."/>
            <person name="Costa J."/>
            <person name="Tiago I."/>
        </authorList>
    </citation>
    <scope>NUCLEOTIDE SEQUENCE</scope>
    <source>
        <strain evidence="5">KWT182</strain>
    </source>
</reference>
<evidence type="ECO:0000259" key="4">
    <source>
        <dbReference type="Pfam" id="PF20866"/>
    </source>
</evidence>
<evidence type="ECO:0000256" key="1">
    <source>
        <dbReference type="ARBA" id="ARBA00022679"/>
    </source>
</evidence>
<dbReference type="InterPro" id="IPR049180">
    <property type="entry name" value="MdcG_C"/>
</dbReference>
<dbReference type="AlphaFoldDB" id="A0AAU7Q8W6"/>
<name>A0AAU7Q8W6_9GAMM</name>
<dbReference type="Pfam" id="PF10620">
    <property type="entry name" value="MdcG"/>
    <property type="match status" value="1"/>
</dbReference>
<accession>A0AAU7Q8W6</accession>
<organism evidence="5">
    <name type="scientific">Acerihabitans sp. KWT182</name>
    <dbReference type="NCBI Taxonomy" id="3157919"/>
    <lineage>
        <taxon>Bacteria</taxon>
        <taxon>Pseudomonadati</taxon>
        <taxon>Pseudomonadota</taxon>
        <taxon>Gammaproteobacteria</taxon>
        <taxon>Enterobacterales</taxon>
        <taxon>Pectobacteriaceae</taxon>
        <taxon>Acerihabitans</taxon>
    </lineage>
</organism>
<sequence>MHPPAPHDLLWIDDFRRLQWPQSPPPWVVAHWSPSMPLVVRRDNGRPGFIPVGIRGTLRSQRAAAWVSHDALIRVATPEALVGRLAQSRLGAVEDLPVMRALRQVAAQDWPWPWGVTGSCGYMLATGFPACRPQSDLDMLIRCPQPPQGRDFAKLMALAPRLPCRLDIQLETPMGGCALSEWLRGGKVLVKTSGGPVRLSDPWAGDNRDAGTLFADAAQPMR</sequence>
<dbReference type="InterPro" id="IPR017557">
    <property type="entry name" value="Holo-ACP_synthase"/>
</dbReference>
<evidence type="ECO:0000256" key="2">
    <source>
        <dbReference type="ARBA" id="ARBA00022695"/>
    </source>
</evidence>
<feature type="domain" description="Phosphoribosyl-dephospho-CoA transferase MdcG C-terminal" evidence="3">
    <location>
        <begin position="94"/>
        <end position="202"/>
    </location>
</feature>
<dbReference type="NCBIfam" id="TIGR03135">
    <property type="entry name" value="malonate_mdcG"/>
    <property type="match status" value="1"/>
</dbReference>
<keyword evidence="1" id="KW-0808">Transferase</keyword>
<dbReference type="EMBL" id="CP157947">
    <property type="protein sequence ID" value="XBS69513.1"/>
    <property type="molecule type" value="Genomic_DNA"/>
</dbReference>
<dbReference type="NCBIfam" id="NF002332">
    <property type="entry name" value="PRK01293.1"/>
    <property type="match status" value="1"/>
</dbReference>
<gene>
    <name evidence="5" type="ORF">ABK905_24590</name>
</gene>